<sequence length="70" mass="8238">MSKFYAVAHGFERGVFTEWSEAKKQIDKFPQPVYKKFGTEEEAQKYVDERKPKKARFAEKSNSMVQENSD</sequence>
<dbReference type="Pfam" id="PF01693">
    <property type="entry name" value="Cauli_VI"/>
    <property type="match status" value="1"/>
</dbReference>
<evidence type="ECO:0000256" key="9">
    <source>
        <dbReference type="SAM" id="MobiDB-lite"/>
    </source>
</evidence>
<reference evidence="12" key="1">
    <citation type="submission" date="2010-08" db="EMBL/GenBank/DDBJ databases">
        <authorList>
            <consortium name="Caenorhabditis japonica Sequencing Consortium"/>
            <person name="Wilson R.K."/>
        </authorList>
    </citation>
    <scope>NUCLEOTIDE SEQUENCE [LARGE SCALE GENOMIC DNA]</scope>
    <source>
        <strain evidence="12">DF5081</strain>
    </source>
</reference>
<keyword evidence="6" id="KW-0255">Endonuclease</keyword>
<keyword evidence="8" id="KW-0460">Magnesium</keyword>
<evidence type="ECO:0000256" key="2">
    <source>
        <dbReference type="ARBA" id="ARBA00005300"/>
    </source>
</evidence>
<feature type="region of interest" description="Disordered" evidence="9">
    <location>
        <begin position="45"/>
        <end position="70"/>
    </location>
</feature>
<evidence type="ECO:0000313" key="12">
    <source>
        <dbReference type="Proteomes" id="UP000005237"/>
    </source>
</evidence>
<evidence type="ECO:0000313" key="11">
    <source>
        <dbReference type="EnsemblMetazoa" id="CJA10010.1"/>
    </source>
</evidence>
<evidence type="ECO:0000256" key="6">
    <source>
        <dbReference type="ARBA" id="ARBA00022759"/>
    </source>
</evidence>
<feature type="compositionally biased region" description="Polar residues" evidence="9">
    <location>
        <begin position="60"/>
        <end position="70"/>
    </location>
</feature>
<dbReference type="EC" id="3.1.26.4" evidence="3"/>
<dbReference type="InterPro" id="IPR011320">
    <property type="entry name" value="RNase_H1_N"/>
</dbReference>
<evidence type="ECO:0000256" key="1">
    <source>
        <dbReference type="ARBA" id="ARBA00001946"/>
    </source>
</evidence>
<keyword evidence="4" id="KW-0540">Nuclease</keyword>
<dbReference type="SUPFAM" id="SSF55658">
    <property type="entry name" value="L9 N-domain-like"/>
    <property type="match status" value="1"/>
</dbReference>
<feature type="domain" description="Ribonuclease H1 N-terminal" evidence="10">
    <location>
        <begin position="3"/>
        <end position="46"/>
    </location>
</feature>
<evidence type="ECO:0000256" key="8">
    <source>
        <dbReference type="ARBA" id="ARBA00022842"/>
    </source>
</evidence>
<dbReference type="GO" id="GO:0046872">
    <property type="term" value="F:metal ion binding"/>
    <property type="evidence" value="ECO:0007669"/>
    <property type="project" value="UniProtKB-KW"/>
</dbReference>
<evidence type="ECO:0000256" key="7">
    <source>
        <dbReference type="ARBA" id="ARBA00022801"/>
    </source>
</evidence>
<dbReference type="EnsemblMetazoa" id="CJA10010.1">
    <property type="protein sequence ID" value="CJA10010.1"/>
    <property type="gene ID" value="WBGene00129214"/>
</dbReference>
<feature type="compositionally biased region" description="Basic and acidic residues" evidence="9">
    <location>
        <begin position="45"/>
        <end position="59"/>
    </location>
</feature>
<dbReference type="AlphaFoldDB" id="A0A8R1DR79"/>
<evidence type="ECO:0000256" key="5">
    <source>
        <dbReference type="ARBA" id="ARBA00022723"/>
    </source>
</evidence>
<dbReference type="GO" id="GO:0004523">
    <property type="term" value="F:RNA-DNA hybrid ribonuclease activity"/>
    <property type="evidence" value="ECO:0007669"/>
    <property type="project" value="UniProtKB-EC"/>
</dbReference>
<keyword evidence="7" id="KW-0378">Hydrolase</keyword>
<accession>A0A8R1DR79</accession>
<proteinExistence type="inferred from homology"/>
<evidence type="ECO:0000259" key="10">
    <source>
        <dbReference type="Pfam" id="PF01693"/>
    </source>
</evidence>
<keyword evidence="12" id="KW-1185">Reference proteome</keyword>
<dbReference type="InterPro" id="IPR009027">
    <property type="entry name" value="Ribosomal_bL9/RNase_H1_N"/>
</dbReference>
<comment type="cofactor">
    <cofactor evidence="1">
        <name>Mg(2+)</name>
        <dbReference type="ChEBI" id="CHEBI:18420"/>
    </cofactor>
</comment>
<name>A0A8R1DR79_CAEJA</name>
<dbReference type="Gene3D" id="3.40.970.10">
    <property type="entry name" value="Ribonuclease H1, N-terminal domain"/>
    <property type="match status" value="1"/>
</dbReference>
<dbReference type="FunFam" id="3.40.970.10:FF:000001">
    <property type="entry name" value="Ribonuclease H1"/>
    <property type="match status" value="1"/>
</dbReference>
<dbReference type="InterPro" id="IPR037056">
    <property type="entry name" value="RNase_H1_N_sf"/>
</dbReference>
<organism evidence="11 12">
    <name type="scientific">Caenorhabditis japonica</name>
    <dbReference type="NCBI Taxonomy" id="281687"/>
    <lineage>
        <taxon>Eukaryota</taxon>
        <taxon>Metazoa</taxon>
        <taxon>Ecdysozoa</taxon>
        <taxon>Nematoda</taxon>
        <taxon>Chromadorea</taxon>
        <taxon>Rhabditida</taxon>
        <taxon>Rhabditina</taxon>
        <taxon>Rhabditomorpha</taxon>
        <taxon>Rhabditoidea</taxon>
        <taxon>Rhabditidae</taxon>
        <taxon>Peloderinae</taxon>
        <taxon>Caenorhabditis</taxon>
    </lineage>
</organism>
<comment type="similarity">
    <text evidence="2">Belongs to the RNase H family.</text>
</comment>
<keyword evidence="5" id="KW-0479">Metal-binding</keyword>
<dbReference type="Proteomes" id="UP000005237">
    <property type="component" value="Unassembled WGS sequence"/>
</dbReference>
<reference evidence="11" key="2">
    <citation type="submission" date="2022-06" db="UniProtKB">
        <authorList>
            <consortium name="EnsemblMetazoa"/>
        </authorList>
    </citation>
    <scope>IDENTIFICATION</scope>
    <source>
        <strain evidence="11">DF5081</strain>
    </source>
</reference>
<evidence type="ECO:0000256" key="3">
    <source>
        <dbReference type="ARBA" id="ARBA00012180"/>
    </source>
</evidence>
<evidence type="ECO:0000256" key="4">
    <source>
        <dbReference type="ARBA" id="ARBA00022722"/>
    </source>
</evidence>
<protein>
    <recommendedName>
        <fullName evidence="3">ribonuclease H</fullName>
        <ecNumber evidence="3">3.1.26.4</ecNumber>
    </recommendedName>
</protein>